<evidence type="ECO:0000256" key="2">
    <source>
        <dbReference type="SAM" id="MobiDB-lite"/>
    </source>
</evidence>
<feature type="region of interest" description="Disordered" evidence="2">
    <location>
        <begin position="1784"/>
        <end position="1807"/>
    </location>
</feature>
<feature type="compositionally biased region" description="Basic and acidic residues" evidence="2">
    <location>
        <begin position="555"/>
        <end position="565"/>
    </location>
</feature>
<proteinExistence type="predicted"/>
<feature type="region of interest" description="Disordered" evidence="2">
    <location>
        <begin position="436"/>
        <end position="567"/>
    </location>
</feature>
<sequence length="2248" mass="252617">DINMQVNDIMTNVQRIINRYIAGESIHSGRRISITEHKRRRNSFLEKIVNCTKSAEVTEKTLVSILAWLEEWNIILSEMTTIDIEEYHHCVAQMEILPETFKAIEGNVTILTGISKSLLEEKRKHKRKITIRGTLWKPWKERVMKRPAAAHALRPDQMISDEFATSTKVSEIHDMLQELIGTAMFSKLENNAIKYISSTIANLSKALSILNGEVKGVNIQSDNIFVEEEGDKEKDLVLKIIQDLSENNEILQQKLQIAEEKYENLIQSRSAIEHQILAGSNLKVLPESAPQSSMGISRADKKESIDIILGKQLEDIDEAQRRESKVSGIKWDTALSYMSTDEMAPDLIEQQSTLQKTPSHTITEDRIKDMKSLKTDDVSGKDGADQLQSQKRMKTRGLYARETSRLNLSDNKGEQKDSGTKYEYSLELQSLEKKRKEIKSYSEEKSKFPESKSQFFSREILSTDVPSTYTKDEAGKGATSNLWERIRKTKLEHPLDKSQVSKDKKEEFTFESTDRERKSEMSSQARPSRSSHLDSFSEKEKIKGKKPQVSAETSIGREEKTEEKNLPGLAKKGKLYELYKSQSRKLKEASESTSVQRSPEGKSEQSNLEDFQKAIMSFLMEKIDNIGKPLDKKIVPKKELLKRADFENLGVIKTKMEEYFQKVAETVTEVLRKYKDMKKTEQVKKKPMKGKKEASHTPEMPSQKSISEKFEIKTLLSPYEKMDPVASNLIQMILTEIESERDVTVASTVERDQKKKKQRQEDYLQEDQEQKIGISHKSQLQEERNLRGNANEMMKKDLELEDAWLKMKEGKQRQQKQWQEKELGKEQQRERKQKQIEQDETQKQREKEEEQHQKSEQQQLEAGKQKRREDGVLGEKAQQMRWVQKRMRHVEKESSWEKLEEKKSKRKAEDHERQKQKEAMGQIKIKEEKSDSEHTVSQTSVTVSPRGGTQTDILQLYQRNESEEDVGTLEITADGKHPKPITSSSSTQSFPSGATPTYGQNISLTTEQAQALGLILTPEQAKALGITLILQQAQAQEISQTRQEAQAQEISLTPQDTQVQGISLTSQQTPTYQKEWALGDTLISSVSRGLGVTHLNEQAQVLRGQISEVPIIQGEVKAQDITLTPEEAQSQGITVTPQQAQGLMLTPEQAQALPQGTILTPLQAQAQGITFTQQVQGEGIILTPQQAQAQGITLTPDQAWAQGITLTPQQAQAQAQSIARSSEQQPQSQAQGISLTPQQPQAQGITLTSEQALAQRITLTPQQVQGQGITQPRQALGMILTPEQMQAQGITLTPQQSQGLGIPLSSHQVPELGIPLIPEGAPTLRITVTSQQAQTQGPSVSSEQFKPMVITHIPEQVQTLRPPLTPDLTQSLEVSLTPKQTQLMQDFLIQEQAQEPVFSLTSEKAQTLDITLSHEQAQAMGISLTPEYTQALRVPLTLDQAPALQPHLTLEQTWKLGVPITPEVVQEVSPTLTSQQIQALRMLSSHKPDQAFGTPFTSDQAQALGIPTTPENALASAETSEQIETLELPLTSDKSHALEFPFRSEQVQPLGVPFTTEQTQPMGILMPEQYLKSRPPLINEHLLQSWVPSILHPFEESKTSLPAREPIPSSPGKSLASSAPITEKPSMFEASTTTLQTSGFPLPQASIDLGKLRVTRIPSDSGKLLGPQTFPFSGQTLLSKDQPMSLQAPTTGTLPKPGAPQTPEKPLVLESLKSRQFLIRKDTLTPKPPLIPKVPLVPGQSLLSGVQSASEQIPGLWSLSPRQAFVPGISSIAEELPESETLALSEQPQAFQPSVTSEQSPYLQPSSTLGQQRLPWTFSDQVSSPWIPPISGHAPTIWAPVPPGKSQESLSFNISKRSKRMAISSLKSKSALVHSIAPKFKTPQAPSIIKKFPVSEVSETPVEIQKLPDPFTMEQFKTLQSFVTSYKIPVSQTSYTDEARPILRKPVTSLPSLITQLPQTSQISPSELDQISRFPPIEKPWILTSVLGTKKPKVIVPPSTPQELKEQRYFVDVEAQRKNLILLNEAMKSSGLSSQLYTTAENLIIETLRTDTVRLGYIFNKYIAYRLIQRSRNNIIKRIQAIQNTGKGYETQNLFVMLSRIDDYQKKVMHTWTRKQNALEQKRNQCLRKMIHLFSKLQEAYHLNLSQPIPLIDKKQVAASTKFVQQPLLELLIEEDKKHDIFKKYRQDQMEAIWNADLSTSSYPITEKTAIHSLWAQLGGYPDIPMLLQLDVQSTFRKSLAAIQSHGE</sequence>
<keyword evidence="1" id="KW-0175">Coiled coil</keyword>
<feature type="region of interest" description="Disordered" evidence="2">
    <location>
        <begin position="679"/>
        <end position="706"/>
    </location>
</feature>
<feature type="compositionally biased region" description="Basic and acidic residues" evidence="2">
    <location>
        <begin position="809"/>
        <end position="855"/>
    </location>
</feature>
<dbReference type="PANTHER" id="PTHR33590:SF2">
    <property type="entry name" value="PROTEIN FAM186A"/>
    <property type="match status" value="1"/>
</dbReference>
<feature type="compositionally biased region" description="Polar residues" evidence="2">
    <location>
        <begin position="1611"/>
        <end position="1620"/>
    </location>
</feature>
<feature type="region of interest" description="Disordered" evidence="2">
    <location>
        <begin position="809"/>
        <end position="950"/>
    </location>
</feature>
<evidence type="ECO:0000313" key="6">
    <source>
        <dbReference type="Proteomes" id="UP000700334"/>
    </source>
</evidence>
<feature type="compositionally biased region" description="Polar residues" evidence="2">
    <location>
        <begin position="1226"/>
        <end position="1246"/>
    </location>
</feature>
<feature type="compositionally biased region" description="Basic and acidic residues" evidence="2">
    <location>
        <begin position="531"/>
        <end position="541"/>
    </location>
</feature>
<evidence type="ECO:0000256" key="1">
    <source>
        <dbReference type="SAM" id="Coils"/>
    </source>
</evidence>
<feature type="non-terminal residue" evidence="5">
    <location>
        <position position="1"/>
    </location>
</feature>
<feature type="coiled-coil region" evidence="1">
    <location>
        <begin position="241"/>
        <end position="275"/>
    </location>
</feature>
<protein>
    <submittedName>
        <fullName evidence="5">Protein FAM186A</fullName>
    </submittedName>
</protein>
<feature type="compositionally biased region" description="Polar residues" evidence="2">
    <location>
        <begin position="351"/>
        <end position="361"/>
    </location>
</feature>
<gene>
    <name evidence="5" type="ORF">J0S82_007966</name>
</gene>
<feature type="region of interest" description="Disordered" evidence="2">
    <location>
        <begin position="351"/>
        <end position="397"/>
    </location>
</feature>
<organism evidence="5 6">
    <name type="scientific">Galemys pyrenaicus</name>
    <name type="common">Iberian desman</name>
    <name type="synonym">Pyrenean desman</name>
    <dbReference type="NCBI Taxonomy" id="202257"/>
    <lineage>
        <taxon>Eukaryota</taxon>
        <taxon>Metazoa</taxon>
        <taxon>Chordata</taxon>
        <taxon>Craniata</taxon>
        <taxon>Vertebrata</taxon>
        <taxon>Euteleostomi</taxon>
        <taxon>Mammalia</taxon>
        <taxon>Eutheria</taxon>
        <taxon>Laurasiatheria</taxon>
        <taxon>Eulipotyphla</taxon>
        <taxon>Talpidae</taxon>
        <taxon>Galemys</taxon>
    </lineage>
</organism>
<feature type="compositionally biased region" description="Polar residues" evidence="2">
    <location>
        <begin position="935"/>
        <end position="950"/>
    </location>
</feature>
<name>A0A8J5ZWC9_GALPY</name>
<feature type="compositionally biased region" description="Basic and acidic residues" evidence="2">
    <location>
        <begin position="436"/>
        <end position="450"/>
    </location>
</feature>
<feature type="compositionally biased region" description="Basic and acidic residues" evidence="2">
    <location>
        <begin position="890"/>
        <end position="934"/>
    </location>
</feature>
<feature type="compositionally biased region" description="Basic and acidic residues" evidence="2">
    <location>
        <begin position="484"/>
        <end position="520"/>
    </location>
</feature>
<feature type="compositionally biased region" description="Basic and acidic residues" evidence="2">
    <location>
        <begin position="741"/>
        <end position="753"/>
    </location>
</feature>
<feature type="compositionally biased region" description="Low complexity" evidence="2">
    <location>
        <begin position="983"/>
        <end position="992"/>
    </location>
</feature>
<accession>A0A8J5ZWC9</accession>
<feature type="region of interest" description="Disordered" evidence="2">
    <location>
        <begin position="971"/>
        <end position="998"/>
    </location>
</feature>
<dbReference type="InterPro" id="IPR049147">
    <property type="entry name" value="FAM186A_PQQAQ"/>
</dbReference>
<keyword evidence="6" id="KW-1185">Reference proteome</keyword>
<feature type="region of interest" description="Disordered" evidence="2">
    <location>
        <begin position="583"/>
        <end position="609"/>
    </location>
</feature>
<feature type="compositionally biased region" description="Basic and acidic residues" evidence="2">
    <location>
        <begin position="679"/>
        <end position="696"/>
    </location>
</feature>
<feature type="domain" description="FAM186A/B C-terminal" evidence="3">
    <location>
        <begin position="2006"/>
        <end position="2231"/>
    </location>
</feature>
<feature type="region of interest" description="Disordered" evidence="2">
    <location>
        <begin position="1600"/>
        <end position="1620"/>
    </location>
</feature>
<feature type="compositionally biased region" description="Polar residues" evidence="2">
    <location>
        <begin position="521"/>
        <end position="530"/>
    </location>
</feature>
<dbReference type="Pfam" id="PF20865">
    <property type="entry name" value="FAM186A-B_C"/>
    <property type="match status" value="1"/>
</dbReference>
<dbReference type="EMBL" id="JAGFMF010011958">
    <property type="protein sequence ID" value="KAG8509023.1"/>
    <property type="molecule type" value="Genomic_DNA"/>
</dbReference>
<dbReference type="InterPro" id="IPR049146">
    <property type="entry name" value="FAM186A_B_C"/>
</dbReference>
<dbReference type="Pfam" id="PF20869">
    <property type="entry name" value="FAM186A_PQQAQ"/>
    <property type="match status" value="5"/>
</dbReference>
<dbReference type="PANTHER" id="PTHR33590">
    <property type="entry name" value="GLUTENIN, HIGH MOLECULAR WEIGHT SUBUNIT PW212-RELATED PROTEIN"/>
    <property type="match status" value="1"/>
</dbReference>
<feature type="compositionally biased region" description="Basic and acidic residues" evidence="2">
    <location>
        <begin position="362"/>
        <end position="384"/>
    </location>
</feature>
<evidence type="ECO:0000259" key="4">
    <source>
        <dbReference type="Pfam" id="PF20870"/>
    </source>
</evidence>
<feature type="region of interest" description="Disordered" evidence="2">
    <location>
        <begin position="1683"/>
        <end position="1704"/>
    </location>
</feature>
<dbReference type="OrthoDB" id="9942939at2759"/>
<feature type="compositionally biased region" description="Low complexity" evidence="2">
    <location>
        <begin position="1212"/>
        <end position="1225"/>
    </location>
</feature>
<feature type="region of interest" description="Disordered" evidence="2">
    <location>
        <begin position="1212"/>
        <end position="1246"/>
    </location>
</feature>
<evidence type="ECO:0000313" key="5">
    <source>
        <dbReference type="EMBL" id="KAG8509023.1"/>
    </source>
</evidence>
<feature type="region of interest" description="Disordered" evidence="2">
    <location>
        <begin position="741"/>
        <end position="794"/>
    </location>
</feature>
<reference evidence="5" key="1">
    <citation type="journal article" date="2021" name="Evol. Appl.">
        <title>The genome of the Pyrenean desman and the effects of bottlenecks and inbreeding on the genomic landscape of an endangered species.</title>
        <authorList>
            <person name="Escoda L."/>
            <person name="Castresana J."/>
        </authorList>
    </citation>
    <scope>NUCLEOTIDE SEQUENCE</scope>
    <source>
        <strain evidence="5">IBE-C5619</strain>
    </source>
</reference>
<evidence type="ECO:0000259" key="3">
    <source>
        <dbReference type="Pfam" id="PF20865"/>
    </source>
</evidence>
<dbReference type="Pfam" id="PF20870">
    <property type="entry name" value="FAM186A-B_N"/>
    <property type="match status" value="1"/>
</dbReference>
<comment type="caution">
    <text evidence="5">The sequence shown here is derived from an EMBL/GenBank/DDBJ whole genome shotgun (WGS) entry which is preliminary data.</text>
</comment>
<feature type="domain" description="FAM186A/B N-terminal" evidence="4">
    <location>
        <begin position="1"/>
        <end position="215"/>
    </location>
</feature>
<feature type="compositionally biased region" description="Basic and acidic residues" evidence="2">
    <location>
        <begin position="863"/>
        <end position="873"/>
    </location>
</feature>
<dbReference type="Proteomes" id="UP000700334">
    <property type="component" value="Unassembled WGS sequence"/>
</dbReference>
<dbReference type="InterPro" id="IPR049144">
    <property type="entry name" value="FAM186A_B_N"/>
</dbReference>
<feature type="compositionally biased region" description="Polar residues" evidence="2">
    <location>
        <begin position="1683"/>
        <end position="1693"/>
    </location>
</feature>